<organism evidence="6 7">
    <name type="scientific">Rubellimicrobium rubrum</name>
    <dbReference type="NCBI Taxonomy" id="2585369"/>
    <lineage>
        <taxon>Bacteria</taxon>
        <taxon>Pseudomonadati</taxon>
        <taxon>Pseudomonadota</taxon>
        <taxon>Alphaproteobacteria</taxon>
        <taxon>Rhodobacterales</taxon>
        <taxon>Roseobacteraceae</taxon>
        <taxon>Rubellimicrobium</taxon>
    </lineage>
</organism>
<proteinExistence type="inferred from homology"/>
<keyword evidence="2 3" id="KW-0186">Copper</keyword>
<dbReference type="PANTHER" id="PTHR12151">
    <property type="entry name" value="ELECTRON TRANSPORT PROTIN SCO1/SENC FAMILY MEMBER"/>
    <property type="match status" value="1"/>
</dbReference>
<keyword evidence="7" id="KW-1185">Reference proteome</keyword>
<comment type="similarity">
    <text evidence="1">Belongs to the SCO1/2 family.</text>
</comment>
<sequence>MRTRIVAIAASAVAVAGLAGMALAPRLAGQADAFAPCREGQVAGGDIGGPFTLVNAAGETVTDQDTFTKPSILYFGFASCPDVCPLDVARNAQAADILKEQGIEASPVFVSVDPDRDTPEVVGRYVENFGEGVIGLTGSPEQVDAAAKAYRVYYAKQDGDPEYYLVDHSTFSYLVLPEVGFVDFVDRDETPEAVADRLACFARVAEA</sequence>
<dbReference type="InterPro" id="IPR036249">
    <property type="entry name" value="Thioredoxin-like_sf"/>
</dbReference>
<keyword evidence="3" id="KW-0479">Metal-binding</keyword>
<dbReference type="OrthoDB" id="9790194at2"/>
<dbReference type="EMBL" id="VDFU01000019">
    <property type="protein sequence ID" value="TNC48184.1"/>
    <property type="molecule type" value="Genomic_DNA"/>
</dbReference>
<evidence type="ECO:0000256" key="2">
    <source>
        <dbReference type="ARBA" id="ARBA00023008"/>
    </source>
</evidence>
<evidence type="ECO:0000313" key="6">
    <source>
        <dbReference type="EMBL" id="TNC48184.1"/>
    </source>
</evidence>
<dbReference type="RefSeq" id="WP_139077881.1">
    <property type="nucleotide sequence ID" value="NZ_VDFU01000019.1"/>
</dbReference>
<accession>A0A5C4MRN4</accession>
<gene>
    <name evidence="6" type="ORF">FHG66_15025</name>
</gene>
<dbReference type="PANTHER" id="PTHR12151:SF25">
    <property type="entry name" value="LINALOOL DEHYDRATASE_ISOMERASE DOMAIN-CONTAINING PROTEIN"/>
    <property type="match status" value="1"/>
</dbReference>
<reference evidence="6 7" key="1">
    <citation type="submission" date="2019-06" db="EMBL/GenBank/DDBJ databases">
        <title>YIM 131921 draft genome.</title>
        <authorList>
            <person name="Jiang L."/>
        </authorList>
    </citation>
    <scope>NUCLEOTIDE SEQUENCE [LARGE SCALE GENOMIC DNA]</scope>
    <source>
        <strain evidence="6 7">YIM 131921</strain>
    </source>
</reference>
<dbReference type="SUPFAM" id="SSF52833">
    <property type="entry name" value="Thioredoxin-like"/>
    <property type="match status" value="1"/>
</dbReference>
<dbReference type="Gene3D" id="3.40.30.10">
    <property type="entry name" value="Glutaredoxin"/>
    <property type="match status" value="1"/>
</dbReference>
<dbReference type="GO" id="GO:0046872">
    <property type="term" value="F:metal ion binding"/>
    <property type="evidence" value="ECO:0007669"/>
    <property type="project" value="UniProtKB-KW"/>
</dbReference>
<name>A0A5C4MRN4_9RHOB</name>
<dbReference type="InterPro" id="IPR003782">
    <property type="entry name" value="SCO1/SenC"/>
</dbReference>
<evidence type="ECO:0000313" key="7">
    <source>
        <dbReference type="Proteomes" id="UP000305887"/>
    </source>
</evidence>
<evidence type="ECO:0000256" key="3">
    <source>
        <dbReference type="PIRSR" id="PIRSR603782-1"/>
    </source>
</evidence>
<feature type="signal peptide" evidence="5">
    <location>
        <begin position="1"/>
        <end position="24"/>
    </location>
</feature>
<dbReference type="Proteomes" id="UP000305887">
    <property type="component" value="Unassembled WGS sequence"/>
</dbReference>
<dbReference type="AlphaFoldDB" id="A0A5C4MRN4"/>
<feature type="binding site" evidence="3">
    <location>
        <position position="80"/>
    </location>
    <ligand>
        <name>Cu cation</name>
        <dbReference type="ChEBI" id="CHEBI:23378"/>
    </ligand>
</feature>
<protein>
    <submittedName>
        <fullName evidence="6">SCO family protein</fullName>
    </submittedName>
</protein>
<evidence type="ECO:0000256" key="1">
    <source>
        <dbReference type="ARBA" id="ARBA00010996"/>
    </source>
</evidence>
<keyword evidence="5" id="KW-0732">Signal</keyword>
<dbReference type="CDD" id="cd02968">
    <property type="entry name" value="SCO"/>
    <property type="match status" value="1"/>
</dbReference>
<keyword evidence="4" id="KW-1015">Disulfide bond</keyword>
<feature type="binding site" evidence="3">
    <location>
        <position position="168"/>
    </location>
    <ligand>
        <name>Cu cation</name>
        <dbReference type="ChEBI" id="CHEBI:23378"/>
    </ligand>
</feature>
<evidence type="ECO:0000256" key="5">
    <source>
        <dbReference type="SAM" id="SignalP"/>
    </source>
</evidence>
<feature type="disulfide bond" description="Redox-active" evidence="4">
    <location>
        <begin position="80"/>
        <end position="84"/>
    </location>
</feature>
<dbReference type="FunFam" id="3.40.30.10:FF:000013">
    <property type="entry name" value="Blast:Protein SCO1 homolog, mitochondrial"/>
    <property type="match status" value="1"/>
</dbReference>
<feature type="chain" id="PRO_5022782116" evidence="5">
    <location>
        <begin position="25"/>
        <end position="207"/>
    </location>
</feature>
<feature type="binding site" evidence="3">
    <location>
        <position position="84"/>
    </location>
    <ligand>
        <name>Cu cation</name>
        <dbReference type="ChEBI" id="CHEBI:23378"/>
    </ligand>
</feature>
<evidence type="ECO:0000256" key="4">
    <source>
        <dbReference type="PIRSR" id="PIRSR603782-2"/>
    </source>
</evidence>
<dbReference type="Pfam" id="PF02630">
    <property type="entry name" value="SCO1-SenC"/>
    <property type="match status" value="1"/>
</dbReference>
<comment type="caution">
    <text evidence="6">The sequence shown here is derived from an EMBL/GenBank/DDBJ whole genome shotgun (WGS) entry which is preliminary data.</text>
</comment>